<dbReference type="HOGENOM" id="CLU_020120_2_0_5"/>
<dbReference type="GO" id="GO:0006508">
    <property type="term" value="P:proteolysis"/>
    <property type="evidence" value="ECO:0007669"/>
    <property type="project" value="UniProtKB-KW"/>
</dbReference>
<dbReference type="InterPro" id="IPR001478">
    <property type="entry name" value="PDZ"/>
</dbReference>
<dbReference type="InterPro" id="IPR036034">
    <property type="entry name" value="PDZ_sf"/>
</dbReference>
<keyword evidence="5" id="KW-0472">Membrane</keyword>
<keyword evidence="5" id="KW-0812">Transmembrane</keyword>
<keyword evidence="8" id="KW-1185">Reference proteome</keyword>
<evidence type="ECO:0000256" key="1">
    <source>
        <dbReference type="ARBA" id="ARBA00010541"/>
    </source>
</evidence>
<feature type="domain" description="PDZ" evidence="6">
    <location>
        <begin position="260"/>
        <end position="359"/>
    </location>
</feature>
<keyword evidence="5" id="KW-1133">Transmembrane helix</keyword>
<keyword evidence="2" id="KW-0645">Protease</keyword>
<dbReference type="SUPFAM" id="SSF50156">
    <property type="entry name" value="PDZ domain-like"/>
    <property type="match status" value="1"/>
</dbReference>
<dbReference type="eggNOG" id="COG0265">
    <property type="taxonomic scope" value="Bacteria"/>
</dbReference>
<protein>
    <submittedName>
        <fullName evidence="7">DegP2 peptidase, Serine peptidase, MEROPS family S01B</fullName>
    </submittedName>
</protein>
<keyword evidence="3" id="KW-0378">Hydrolase</keyword>
<dbReference type="SMART" id="SM00228">
    <property type="entry name" value="PDZ"/>
    <property type="match status" value="1"/>
</dbReference>
<evidence type="ECO:0000256" key="4">
    <source>
        <dbReference type="ARBA" id="ARBA00022825"/>
    </source>
</evidence>
<dbReference type="Gene3D" id="2.30.42.10">
    <property type="match status" value="1"/>
</dbReference>
<dbReference type="OrthoDB" id="9758917at2"/>
<dbReference type="InterPro" id="IPR001940">
    <property type="entry name" value="Peptidase_S1C"/>
</dbReference>
<dbReference type="Pfam" id="PF13365">
    <property type="entry name" value="Trypsin_2"/>
    <property type="match status" value="1"/>
</dbReference>
<keyword evidence="4" id="KW-0720">Serine protease</keyword>
<dbReference type="RefSeq" id="WP_011712250.1">
    <property type="nucleotide sequence ID" value="NC_008576.1"/>
</dbReference>
<evidence type="ECO:0000256" key="2">
    <source>
        <dbReference type="ARBA" id="ARBA00022670"/>
    </source>
</evidence>
<comment type="similarity">
    <text evidence="1">Belongs to the peptidase S1C family.</text>
</comment>
<dbReference type="PRINTS" id="PR00834">
    <property type="entry name" value="PROTEASES2C"/>
</dbReference>
<organism evidence="7 8">
    <name type="scientific">Magnetococcus marinus (strain ATCC BAA-1437 / JCM 17883 / MC-1)</name>
    <dbReference type="NCBI Taxonomy" id="156889"/>
    <lineage>
        <taxon>Bacteria</taxon>
        <taxon>Pseudomonadati</taxon>
        <taxon>Pseudomonadota</taxon>
        <taxon>Magnetococcia</taxon>
        <taxon>Magnetococcales</taxon>
        <taxon>Magnetococcaceae</taxon>
        <taxon>Magnetococcus</taxon>
    </lineage>
</organism>
<evidence type="ECO:0000256" key="5">
    <source>
        <dbReference type="SAM" id="Phobius"/>
    </source>
</evidence>
<dbReference type="InterPro" id="IPR043504">
    <property type="entry name" value="Peptidase_S1_PA_chymotrypsin"/>
</dbReference>
<dbReference type="STRING" id="156889.Mmc1_0558"/>
<gene>
    <name evidence="7" type="ordered locus">Mmc1_0558</name>
</gene>
<name>A0L540_MAGMM</name>
<evidence type="ECO:0000256" key="3">
    <source>
        <dbReference type="ARBA" id="ARBA00022801"/>
    </source>
</evidence>
<dbReference type="SUPFAM" id="SSF50494">
    <property type="entry name" value="Trypsin-like serine proteases"/>
    <property type="match status" value="1"/>
</dbReference>
<reference evidence="7 8" key="2">
    <citation type="journal article" date="2012" name="Int. J. Syst. Evol. Microbiol.">
        <title>Magnetococcus marinus gen. nov., sp. nov., a marine, magnetotactic bacterium that represents a novel lineage (Magnetococcaceae fam. nov.; Magnetococcales ord. nov.) at the base of the Alphaproteobacteria.</title>
        <authorList>
            <person name="Bazylinski D.A."/>
            <person name="Williams T.J."/>
            <person name="Lefevre C.T."/>
            <person name="Berg R.J."/>
            <person name="Zhang C.L."/>
            <person name="Bowser S.S."/>
            <person name="Dean A.J."/>
            <person name="Beveridge T.J."/>
        </authorList>
    </citation>
    <scope>NUCLEOTIDE SEQUENCE [LARGE SCALE GENOMIC DNA]</scope>
    <source>
        <strain evidence="8">ATCC BAA-1437 / JCM 17883 / MC-1</strain>
    </source>
</reference>
<accession>A0L540</accession>
<sequence precursor="true">MSVHPLSLRHWIVWALLFLLAGMLFGPAVERVFIAFSTEPRAVTARGNLAEDERNTIDIFKTAKPSVVYITTLKHVRDFWTRNILKTPQGTGSGFVWDNQGHIVTNWHVVKKATEAIVRLSDQTSYNAVLVGASPEHDLAVLRIKTSASHVQPLPIGESHNLQVGQKVYAIGNPFGLDHTLTTGVISALERSIDSEAGAVMEDLIQTDAAINPGNSGGPLLDSAGRLIGINTAIYSPSGAYAGIGFAVPVDEVNRVVPQLIAQGRYQRPSLGIQASDRSSAQILSRFEITGVLVLGVASGSAAQRAGIQASRLDERGIVLGDVIVAIADQPTENIDQLQKALAKYRVGDTVKITLWRQGENQQLEVVL</sequence>
<evidence type="ECO:0000259" key="6">
    <source>
        <dbReference type="PROSITE" id="PS50106"/>
    </source>
</evidence>
<dbReference type="FunFam" id="2.40.10.10:FF:000001">
    <property type="entry name" value="Periplasmic serine protease DegS"/>
    <property type="match status" value="1"/>
</dbReference>
<dbReference type="Proteomes" id="UP000002586">
    <property type="component" value="Chromosome"/>
</dbReference>
<dbReference type="PROSITE" id="PS50106">
    <property type="entry name" value="PDZ"/>
    <property type="match status" value="1"/>
</dbReference>
<proteinExistence type="inferred from homology"/>
<reference evidence="8" key="1">
    <citation type="journal article" date="2009" name="Appl. Environ. Microbiol.">
        <title>Complete genome sequence of the chemolithoautotrophic marine magnetotactic coccus strain MC-1.</title>
        <authorList>
            <person name="Schubbe S."/>
            <person name="Williams T.J."/>
            <person name="Xie G."/>
            <person name="Kiss H.E."/>
            <person name="Brettin T.S."/>
            <person name="Martinez D."/>
            <person name="Ross C.A."/>
            <person name="Schuler D."/>
            <person name="Cox B.L."/>
            <person name="Nealson K.H."/>
            <person name="Bazylinski D.A."/>
        </authorList>
    </citation>
    <scope>NUCLEOTIDE SEQUENCE [LARGE SCALE GENOMIC DNA]</scope>
    <source>
        <strain evidence="8">ATCC BAA-1437 / JCM 17883 / MC-1</strain>
    </source>
</reference>
<dbReference type="InterPro" id="IPR009003">
    <property type="entry name" value="Peptidase_S1_PA"/>
</dbReference>
<dbReference type="EMBL" id="CP000471">
    <property type="protein sequence ID" value="ABK43083.1"/>
    <property type="molecule type" value="Genomic_DNA"/>
</dbReference>
<feature type="transmembrane region" description="Helical" evidence="5">
    <location>
        <begin position="12"/>
        <end position="29"/>
    </location>
</feature>
<dbReference type="KEGG" id="mgm:Mmc1_0558"/>
<dbReference type="Gene3D" id="2.40.10.10">
    <property type="entry name" value="Trypsin-like serine proteases"/>
    <property type="match status" value="2"/>
</dbReference>
<dbReference type="GO" id="GO:0004252">
    <property type="term" value="F:serine-type endopeptidase activity"/>
    <property type="evidence" value="ECO:0007669"/>
    <property type="project" value="InterPro"/>
</dbReference>
<evidence type="ECO:0000313" key="8">
    <source>
        <dbReference type="Proteomes" id="UP000002586"/>
    </source>
</evidence>
<dbReference type="PANTHER" id="PTHR43343">
    <property type="entry name" value="PEPTIDASE S12"/>
    <property type="match status" value="1"/>
</dbReference>
<dbReference type="Pfam" id="PF13180">
    <property type="entry name" value="PDZ_2"/>
    <property type="match status" value="1"/>
</dbReference>
<dbReference type="InterPro" id="IPR051201">
    <property type="entry name" value="Chloro_Bact_Ser_Proteases"/>
</dbReference>
<evidence type="ECO:0000313" key="7">
    <source>
        <dbReference type="EMBL" id="ABK43083.1"/>
    </source>
</evidence>
<dbReference type="PANTHER" id="PTHR43343:SF3">
    <property type="entry name" value="PROTEASE DO-LIKE 8, CHLOROPLASTIC"/>
    <property type="match status" value="1"/>
</dbReference>
<dbReference type="AlphaFoldDB" id="A0L540"/>